<feature type="compositionally biased region" description="Basic residues" evidence="1">
    <location>
        <begin position="38"/>
        <end position="53"/>
    </location>
</feature>
<reference evidence="4" key="1">
    <citation type="submission" date="2017-02" db="UniProtKB">
        <authorList>
            <consortium name="WormBaseParasite"/>
        </authorList>
    </citation>
    <scope>IDENTIFICATION</scope>
</reference>
<organism evidence="4">
    <name type="scientific">Nippostrongylus brasiliensis</name>
    <name type="common">Rat hookworm</name>
    <dbReference type="NCBI Taxonomy" id="27835"/>
    <lineage>
        <taxon>Eukaryota</taxon>
        <taxon>Metazoa</taxon>
        <taxon>Ecdysozoa</taxon>
        <taxon>Nematoda</taxon>
        <taxon>Chromadorea</taxon>
        <taxon>Rhabditida</taxon>
        <taxon>Rhabditina</taxon>
        <taxon>Rhabditomorpha</taxon>
        <taxon>Strongyloidea</taxon>
        <taxon>Heligmosomidae</taxon>
        <taxon>Nippostrongylus</taxon>
    </lineage>
</organism>
<evidence type="ECO:0000256" key="1">
    <source>
        <dbReference type="SAM" id="MobiDB-lite"/>
    </source>
</evidence>
<name>A0A0N4XXV3_NIPBR</name>
<accession>A0A0N4XXV3</accession>
<evidence type="ECO:0000313" key="4">
    <source>
        <dbReference type="WBParaSite" id="NBR_0000785601-mRNA-1"/>
    </source>
</evidence>
<sequence>MRLMRILPTSDNCLHEIHNDIVLSARERGGEQLAERKGSHKHFLVRRKKRKSHDQHESGTHSSGIEHHFTVKNGGANPMRNELFLFSLTLNS</sequence>
<reference evidence="2 3" key="2">
    <citation type="submission" date="2018-11" db="EMBL/GenBank/DDBJ databases">
        <authorList>
            <consortium name="Pathogen Informatics"/>
        </authorList>
    </citation>
    <scope>NUCLEOTIDE SEQUENCE [LARGE SCALE GENOMIC DNA]</scope>
</reference>
<evidence type="ECO:0000313" key="2">
    <source>
        <dbReference type="EMBL" id="VDL71446.1"/>
    </source>
</evidence>
<feature type="region of interest" description="Disordered" evidence="1">
    <location>
        <begin position="32"/>
        <end position="74"/>
    </location>
</feature>
<protein>
    <submittedName>
        <fullName evidence="2 4">Uncharacterized protein</fullName>
    </submittedName>
</protein>
<gene>
    <name evidence="2" type="ORF">NBR_LOCUS7857</name>
</gene>
<dbReference type="AlphaFoldDB" id="A0A0N4XXV3"/>
<evidence type="ECO:0000313" key="3">
    <source>
        <dbReference type="Proteomes" id="UP000271162"/>
    </source>
</evidence>
<dbReference type="EMBL" id="UYSL01019934">
    <property type="protein sequence ID" value="VDL71446.1"/>
    <property type="molecule type" value="Genomic_DNA"/>
</dbReference>
<dbReference type="WBParaSite" id="NBR_0000785601-mRNA-1">
    <property type="protein sequence ID" value="NBR_0000785601-mRNA-1"/>
    <property type="gene ID" value="NBR_0000785601"/>
</dbReference>
<feature type="compositionally biased region" description="Basic and acidic residues" evidence="1">
    <location>
        <begin position="54"/>
        <end position="69"/>
    </location>
</feature>
<proteinExistence type="predicted"/>
<keyword evidence="3" id="KW-1185">Reference proteome</keyword>
<dbReference type="Proteomes" id="UP000271162">
    <property type="component" value="Unassembled WGS sequence"/>
</dbReference>